<gene>
    <name evidence="6" type="ORF">G6O67_003740</name>
</gene>
<dbReference type="GO" id="GO:0008017">
    <property type="term" value="F:microtubule binding"/>
    <property type="evidence" value="ECO:0007669"/>
    <property type="project" value="InterPro"/>
</dbReference>
<evidence type="ECO:0000256" key="2">
    <source>
        <dbReference type="ARBA" id="ARBA00022490"/>
    </source>
</evidence>
<accession>A0A8H4PSJ8</accession>
<comment type="caution">
    <text evidence="6">The sequence shown here is derived from an EMBL/GenBank/DDBJ whole genome shotgun (WGS) entry which is preliminary data.</text>
</comment>
<dbReference type="Proteomes" id="UP000557566">
    <property type="component" value="Unassembled WGS sequence"/>
</dbReference>
<keyword evidence="7" id="KW-1185">Reference proteome</keyword>
<evidence type="ECO:0000256" key="4">
    <source>
        <dbReference type="SAM" id="MobiDB-lite"/>
    </source>
</evidence>
<keyword evidence="2" id="KW-0963">Cytoplasm</keyword>
<organism evidence="6 7">
    <name type="scientific">Ophiocordyceps sinensis</name>
    <dbReference type="NCBI Taxonomy" id="72228"/>
    <lineage>
        <taxon>Eukaryota</taxon>
        <taxon>Fungi</taxon>
        <taxon>Dikarya</taxon>
        <taxon>Ascomycota</taxon>
        <taxon>Pezizomycotina</taxon>
        <taxon>Sordariomycetes</taxon>
        <taxon>Hypocreomycetidae</taxon>
        <taxon>Hypocreales</taxon>
        <taxon>Ophiocordycipitaceae</taxon>
        <taxon>Ophiocordyceps</taxon>
    </lineage>
</organism>
<evidence type="ECO:0000256" key="1">
    <source>
        <dbReference type="ARBA" id="ARBA00004245"/>
    </source>
</evidence>
<dbReference type="SUPFAM" id="SSF143575">
    <property type="entry name" value="GAS2 domain-like"/>
    <property type="match status" value="1"/>
</dbReference>
<dbReference type="InterPro" id="IPR003108">
    <property type="entry name" value="GAR_dom"/>
</dbReference>
<dbReference type="EMBL" id="JAAVMX010000004">
    <property type="protein sequence ID" value="KAF4509578.1"/>
    <property type="molecule type" value="Genomic_DNA"/>
</dbReference>
<feature type="compositionally biased region" description="Basic and acidic residues" evidence="4">
    <location>
        <begin position="379"/>
        <end position="388"/>
    </location>
</feature>
<dbReference type="PROSITE" id="PS51460">
    <property type="entry name" value="GAR"/>
    <property type="match status" value="1"/>
</dbReference>
<evidence type="ECO:0000313" key="7">
    <source>
        <dbReference type="Proteomes" id="UP000557566"/>
    </source>
</evidence>
<keyword evidence="3" id="KW-0206">Cytoskeleton</keyword>
<feature type="compositionally biased region" description="Basic and acidic residues" evidence="4">
    <location>
        <begin position="894"/>
        <end position="910"/>
    </location>
</feature>
<feature type="compositionally biased region" description="Basic and acidic residues" evidence="4">
    <location>
        <begin position="871"/>
        <end position="881"/>
    </location>
</feature>
<feature type="region of interest" description="Disordered" evidence="4">
    <location>
        <begin position="779"/>
        <end position="801"/>
    </location>
</feature>
<feature type="compositionally biased region" description="Low complexity" evidence="4">
    <location>
        <begin position="412"/>
        <end position="428"/>
    </location>
</feature>
<dbReference type="AlphaFoldDB" id="A0A8H4PSJ8"/>
<comment type="subcellular location">
    <subcellularLocation>
        <location evidence="1">Cytoplasm</location>
        <location evidence="1">Cytoskeleton</location>
    </subcellularLocation>
</comment>
<name>A0A8H4PSJ8_9HYPO</name>
<feature type="region of interest" description="Disordered" evidence="4">
    <location>
        <begin position="327"/>
        <end position="564"/>
    </location>
</feature>
<feature type="region of interest" description="Disordered" evidence="4">
    <location>
        <begin position="894"/>
        <end position="913"/>
    </location>
</feature>
<feature type="compositionally biased region" description="Polar residues" evidence="4">
    <location>
        <begin position="507"/>
        <end position="517"/>
    </location>
</feature>
<dbReference type="Pfam" id="PF02187">
    <property type="entry name" value="GAS2"/>
    <property type="match status" value="1"/>
</dbReference>
<evidence type="ECO:0000256" key="3">
    <source>
        <dbReference type="ARBA" id="ARBA00023212"/>
    </source>
</evidence>
<feature type="compositionally biased region" description="Pro residues" evidence="4">
    <location>
        <begin position="826"/>
        <end position="840"/>
    </location>
</feature>
<feature type="domain" description="GAR" evidence="5">
    <location>
        <begin position="679"/>
        <end position="757"/>
    </location>
</feature>
<reference evidence="6 7" key="1">
    <citation type="journal article" date="2020" name="Genome Biol. Evol.">
        <title>A new high-quality draft genome assembly of the Chinese cordyceps Ophiocordyceps sinensis.</title>
        <authorList>
            <person name="Shu R."/>
            <person name="Zhang J."/>
            <person name="Meng Q."/>
            <person name="Zhang H."/>
            <person name="Zhou G."/>
            <person name="Li M."/>
            <person name="Wu P."/>
            <person name="Zhao Y."/>
            <person name="Chen C."/>
            <person name="Qin Q."/>
        </authorList>
    </citation>
    <scope>NUCLEOTIDE SEQUENCE [LARGE SCALE GENOMIC DNA]</scope>
    <source>
        <strain evidence="6 7">IOZ07</strain>
    </source>
</reference>
<evidence type="ECO:0000259" key="5">
    <source>
        <dbReference type="PROSITE" id="PS51460"/>
    </source>
</evidence>
<dbReference type="Gene3D" id="3.30.920.20">
    <property type="entry name" value="Gas2-like domain"/>
    <property type="match status" value="1"/>
</dbReference>
<dbReference type="OrthoDB" id="5409589at2759"/>
<protein>
    <recommendedName>
        <fullName evidence="5">GAR domain-containing protein</fullName>
    </recommendedName>
</protein>
<dbReference type="InterPro" id="IPR036534">
    <property type="entry name" value="GAR_dom_sf"/>
</dbReference>
<feature type="region of interest" description="Disordered" evidence="4">
    <location>
        <begin position="684"/>
        <end position="704"/>
    </location>
</feature>
<evidence type="ECO:0000313" key="6">
    <source>
        <dbReference type="EMBL" id="KAF4509578.1"/>
    </source>
</evidence>
<feature type="compositionally biased region" description="Low complexity" evidence="4">
    <location>
        <begin position="782"/>
        <end position="801"/>
    </location>
</feature>
<feature type="compositionally biased region" description="Low complexity" evidence="4">
    <location>
        <begin position="338"/>
        <end position="357"/>
    </location>
</feature>
<feature type="region of interest" description="Disordered" evidence="4">
    <location>
        <begin position="816"/>
        <end position="881"/>
    </location>
</feature>
<proteinExistence type="predicted"/>
<dbReference type="GO" id="GO:0005856">
    <property type="term" value="C:cytoskeleton"/>
    <property type="evidence" value="ECO:0007669"/>
    <property type="project" value="UniProtKB-SubCell"/>
</dbReference>
<sequence>MMDPLSRLARPKPKRVTLIASNHPPTRHRIGDDLLANLAPPTVVEALTSPTGALRACLETASAPDREFVMRSARASQRVWEWLAELEDWAWPAEAGLAGFENHKASRTDGDDEYMGSLFARDVARYEKRIDEIHTQMEELAVEDIKSHVLTNHIAPLSRPSTPLTSSSRLSSSSTSSSCYNKMDDLTAVTTAIVLQTLPDLARLSCLLRIWTSRLRVLQRLPSLLSAMDDAEATLKSAWAATAPTPSSRGPLPRMAEASQQLALNRQGLGVMKSALAAKVAHPGPILDGMLDCLEGMPDTLPDAYIDRVEAVARDYSEWVTVCERRMRESERSTLARTQPRSRSASPSQSHASETSSRPPSSGLPELHNDDAITLPVLPKDKDGRGDEEHSEEIATEWESSSPCNRNAGDESPTASSSYGSTVSGSPGLRTPPGRRSGANERARATSSQSDAPSLITDDGEASTVRGTRSETGEDSVDGSPSPDRAMTPDEEMEEEPELPRLRESASRTSLGSQASTLIFGGSSHFEALSSDPPEMSASPMGTGSRILRHFDDSPPRTPPRLTGIDSRELSADLLDDVVASPTDGETSMFFKSPADQSFVDAFDDSVSMTGSLTQGDRGGDLQLEQQINEIIESIPAKIKLFSEPAPVYLNPPDLGLPRLRKKSSKELFKRSASNLSVVSSRTATPSFTLSPAKQPRPRQKRTQQEIKVYHLARSTGEPPIKLFIRCVGEHGQRVMVRVGGGWADLSEYLKEYVSHHGSRSAGMDKAKVEVRDVPRASASFAPNAGSSPSRPGSAAADSSPMTPLYLHKARRTVAKSEALRLRPRPTTPAGPSNAPPPPSSEDSARSRSSSRLSWCEDDSSFLGLAGPTGKKVEMSEENRAWVESVKEKVRLASGERRGSLPGERSRFGDLGKVGGTKRLFRQADDRTWR</sequence>